<dbReference type="EMBL" id="CP015588">
    <property type="protein sequence ID" value="APY88172.1"/>
    <property type="molecule type" value="Genomic_DNA"/>
</dbReference>
<gene>
    <name evidence="1" type="ORF">A7J05_23005</name>
</gene>
<keyword evidence="2" id="KW-1185">Reference proteome</keyword>
<protein>
    <submittedName>
        <fullName evidence="1">Mobile element protein</fullName>
    </submittedName>
</protein>
<proteinExistence type="predicted"/>
<sequence length="182" mass="19255">MAGPEPLLLAEPAQLDKFLKVGVDDPQLLAALHAASNRFRGHVRHPVTRVTGDVEQHDGDGTNVLHLRAAPVVTVTLVEVDGVAVTDYKALRRSGVLKRTAGCWPADAEIDVTYDHGLAVVPAEIAEVVVDQARVIYRVDPAIAQVSTGSDSVTFAATAAVGVTSQWSEVVAAYRLNRGDGS</sequence>
<dbReference type="RefSeq" id="WP_076686104.1">
    <property type="nucleotide sequence ID" value="NZ_CP015588.1"/>
</dbReference>
<evidence type="ECO:0000313" key="1">
    <source>
        <dbReference type="EMBL" id="APY88172.1"/>
    </source>
</evidence>
<reference evidence="1 2" key="1">
    <citation type="submission" date="2016-05" db="EMBL/GenBank/DDBJ databases">
        <authorList>
            <person name="Gu J."/>
        </authorList>
    </citation>
    <scope>NUCLEOTIDE SEQUENCE [LARGE SCALE GENOMIC DNA]</scope>
    <source>
        <strain evidence="1 2">ACCC40021</strain>
    </source>
</reference>
<name>A0ABM6GW95_9ACTN</name>
<evidence type="ECO:0000313" key="2">
    <source>
        <dbReference type="Proteomes" id="UP000187191"/>
    </source>
</evidence>
<dbReference type="Proteomes" id="UP000187191">
    <property type="component" value="Chromosome"/>
</dbReference>
<accession>A0ABM6GW95</accession>
<organism evidence="1 2">
    <name type="scientific">Streptomyces alfalfae</name>
    <dbReference type="NCBI Taxonomy" id="1642299"/>
    <lineage>
        <taxon>Bacteria</taxon>
        <taxon>Bacillati</taxon>
        <taxon>Actinomycetota</taxon>
        <taxon>Actinomycetes</taxon>
        <taxon>Kitasatosporales</taxon>
        <taxon>Streptomycetaceae</taxon>
        <taxon>Streptomyces</taxon>
    </lineage>
</organism>